<evidence type="ECO:0000313" key="5">
    <source>
        <dbReference type="Proteomes" id="UP000008672"/>
    </source>
</evidence>
<dbReference type="PROSITE" id="PS01186">
    <property type="entry name" value="EGF_2"/>
    <property type="match status" value="1"/>
</dbReference>
<dbReference type="EMBL" id="AFYH01152951">
    <property type="status" value="NOT_ANNOTATED_CDS"/>
    <property type="molecule type" value="Genomic_DNA"/>
</dbReference>
<dbReference type="PROSITE" id="PS50026">
    <property type="entry name" value="EGF_3"/>
    <property type="match status" value="1"/>
</dbReference>
<reference evidence="4" key="3">
    <citation type="submission" date="2025-09" db="UniProtKB">
        <authorList>
            <consortium name="Ensembl"/>
        </authorList>
    </citation>
    <scope>IDENTIFICATION</scope>
</reference>
<protein>
    <recommendedName>
        <fullName evidence="3">EGF-like domain-containing protein</fullName>
    </recommendedName>
</protein>
<dbReference type="OMA" id="KMAPHGP"/>
<dbReference type="EMBL" id="AFYH01152955">
    <property type="status" value="NOT_ANNOTATED_CDS"/>
    <property type="molecule type" value="Genomic_DNA"/>
</dbReference>
<dbReference type="PANTHER" id="PTHR15926">
    <property type="entry name" value="ALL-TRANS RETINOIC ACID-INDUCED DIFFERENTIATION FACTOR"/>
    <property type="match status" value="1"/>
</dbReference>
<reference evidence="5" key="1">
    <citation type="submission" date="2011-08" db="EMBL/GenBank/DDBJ databases">
        <title>The draft genome of Latimeria chalumnae.</title>
        <authorList>
            <person name="Di Palma F."/>
            <person name="Alfoldi J."/>
            <person name="Johnson J."/>
            <person name="Berlin A."/>
            <person name="Gnerre S."/>
            <person name="Jaffe D."/>
            <person name="MacCallum I."/>
            <person name="Young S."/>
            <person name="Walker B.J."/>
            <person name="Lander E."/>
            <person name="Lindblad-Toh K."/>
        </authorList>
    </citation>
    <scope>NUCLEOTIDE SEQUENCE [LARGE SCALE GENOMIC DNA]</scope>
    <source>
        <strain evidence="5">Wild caught</strain>
    </source>
</reference>
<dbReference type="GO" id="GO:0045669">
    <property type="term" value="P:positive regulation of osteoblast differentiation"/>
    <property type="evidence" value="ECO:0007669"/>
    <property type="project" value="TreeGrafter"/>
</dbReference>
<keyword evidence="1" id="KW-1015">Disulfide bond</keyword>
<dbReference type="PROSITE" id="PS00022">
    <property type="entry name" value="EGF_1"/>
    <property type="match status" value="1"/>
</dbReference>
<keyword evidence="2" id="KW-0472">Membrane</keyword>
<keyword evidence="1" id="KW-0245">EGF-like domain</keyword>
<dbReference type="InterPro" id="IPR042350">
    <property type="entry name" value="ATRAID"/>
</dbReference>
<keyword evidence="5" id="KW-1185">Reference proteome</keyword>
<keyword evidence="2" id="KW-0812">Transmembrane</keyword>
<dbReference type="InParanoid" id="H3AXW7"/>
<dbReference type="GeneTree" id="ENSGT00390000017252"/>
<accession>H3AXW7</accession>
<feature type="transmembrane region" description="Helical" evidence="2">
    <location>
        <begin position="175"/>
        <end position="196"/>
    </location>
</feature>
<dbReference type="InterPro" id="IPR000742">
    <property type="entry name" value="EGF"/>
</dbReference>
<dbReference type="Ensembl" id="ENSLACT00000014588.1">
    <property type="protein sequence ID" value="ENSLACP00000014488.1"/>
    <property type="gene ID" value="ENSLACG00000012748.1"/>
</dbReference>
<evidence type="ECO:0000256" key="2">
    <source>
        <dbReference type="SAM" id="Phobius"/>
    </source>
</evidence>
<sequence length="204" mass="22007">QVCSLCPGAVRNGSAVADFCHANSSFISRGRCCLGKRGDHYVVVGLDLGNCSITHIGAELHAAFTAVIMVINITLKPITHELIVFIGFTEIALRRLPKMIDCPGGDSSWRTVEITGNKKACKEQKNACNLTGPTLTGGLCPENSSCQPDGPGMFQCPCTHGYHGYRCLREGTFPMAMFFGILGAATAITSMFFWVLQRRKAKTS</sequence>
<reference evidence="4" key="2">
    <citation type="submission" date="2025-08" db="UniProtKB">
        <authorList>
            <consortium name="Ensembl"/>
        </authorList>
    </citation>
    <scope>IDENTIFICATION</scope>
</reference>
<dbReference type="EMBL" id="AFYH01152952">
    <property type="status" value="NOT_ANNOTATED_CDS"/>
    <property type="molecule type" value="Genomic_DNA"/>
</dbReference>
<feature type="domain" description="EGF-like" evidence="3">
    <location>
        <begin position="124"/>
        <end position="168"/>
    </location>
</feature>
<comment type="caution">
    <text evidence="1">Lacks conserved residue(s) required for the propagation of feature annotation.</text>
</comment>
<keyword evidence="2" id="KW-1133">Transmembrane helix</keyword>
<dbReference type="AlphaFoldDB" id="H3AXW7"/>
<dbReference type="STRING" id="7897.ENSLACP00000014488"/>
<feature type="disulfide bond" evidence="1">
    <location>
        <begin position="158"/>
        <end position="167"/>
    </location>
</feature>
<dbReference type="EMBL" id="AFYH01152954">
    <property type="status" value="NOT_ANNOTATED_CDS"/>
    <property type="molecule type" value="Genomic_DNA"/>
</dbReference>
<name>H3AXW7_LATCH</name>
<evidence type="ECO:0000256" key="1">
    <source>
        <dbReference type="PROSITE-ProRule" id="PRU00076"/>
    </source>
</evidence>
<evidence type="ECO:0000313" key="4">
    <source>
        <dbReference type="Ensembl" id="ENSLACP00000014488.1"/>
    </source>
</evidence>
<dbReference type="eggNOG" id="ENOG502S1YR">
    <property type="taxonomic scope" value="Eukaryota"/>
</dbReference>
<dbReference type="EMBL" id="AFYH01152953">
    <property type="status" value="NOT_ANNOTATED_CDS"/>
    <property type="molecule type" value="Genomic_DNA"/>
</dbReference>
<dbReference type="HOGENOM" id="CLU_086391_0_0_1"/>
<dbReference type="PANTHER" id="PTHR15926:SF1">
    <property type="entry name" value="ALL-TRANS RETINOIC ACID-INDUCED DIFFERENTIATION FACTOR"/>
    <property type="match status" value="1"/>
</dbReference>
<dbReference type="FunCoup" id="H3AXW7">
    <property type="interactions" value="503"/>
</dbReference>
<dbReference type="Proteomes" id="UP000008672">
    <property type="component" value="Unassembled WGS sequence"/>
</dbReference>
<proteinExistence type="predicted"/>
<evidence type="ECO:0000259" key="3">
    <source>
        <dbReference type="PROSITE" id="PS50026"/>
    </source>
</evidence>
<organism evidence="4 5">
    <name type="scientific">Latimeria chalumnae</name>
    <name type="common">Coelacanth</name>
    <dbReference type="NCBI Taxonomy" id="7897"/>
    <lineage>
        <taxon>Eukaryota</taxon>
        <taxon>Metazoa</taxon>
        <taxon>Chordata</taxon>
        <taxon>Craniata</taxon>
        <taxon>Vertebrata</taxon>
        <taxon>Euteleostomi</taxon>
        <taxon>Coelacanthiformes</taxon>
        <taxon>Coelacanthidae</taxon>
        <taxon>Latimeria</taxon>
    </lineage>
</organism>